<dbReference type="Gene3D" id="3.20.20.450">
    <property type="entry name" value="EAL domain"/>
    <property type="match status" value="1"/>
</dbReference>
<dbReference type="GO" id="GO:0071111">
    <property type="term" value="F:cyclic-guanylate-specific phosphodiesterase activity"/>
    <property type="evidence" value="ECO:0007669"/>
    <property type="project" value="InterPro"/>
</dbReference>
<dbReference type="OrthoDB" id="384273at2"/>
<keyword evidence="1" id="KW-0812">Transmembrane</keyword>
<dbReference type="PANTHER" id="PTHR33121">
    <property type="entry name" value="CYCLIC DI-GMP PHOSPHODIESTERASE PDEF"/>
    <property type="match status" value="1"/>
</dbReference>
<dbReference type="RefSeq" id="WP_030005385.1">
    <property type="nucleotide sequence ID" value="NC_022549.1"/>
</dbReference>
<reference evidence="3 4" key="1">
    <citation type="journal article" date="2013" name="J. Mol. Microbiol. Biotechnol.">
        <title>Analysis of the Complete Genomes of Acholeplasma brassicae , A. palmae and A. laidlawii and Their Comparison to the Obligate Parasites from ' Candidatus Phytoplasma'.</title>
        <authorList>
            <person name="Kube M."/>
            <person name="Siewert C."/>
            <person name="Migdoll A.M."/>
            <person name="Duduk B."/>
            <person name="Holz S."/>
            <person name="Rabus R."/>
            <person name="Seemuller E."/>
            <person name="Mitrovic J."/>
            <person name="Muller I."/>
            <person name="Buttner C."/>
            <person name="Reinhardt R."/>
        </authorList>
    </citation>
    <scope>NUCLEOTIDE SEQUENCE [LARGE SCALE GENOMIC DNA]</scope>
    <source>
        <strain evidence="4">0502</strain>
    </source>
</reference>
<dbReference type="AlphaFoldDB" id="U4KSC8"/>
<sequence length="781" mass="91436">MSKLTNRRLIFLGISLLYSSSYLLMYFNPFIHDNTPAFLLTGVLLLMIFLLFRDFLDKGLRVKVITGLVSLIVLFQLISELTTLHEWFKSNDIMHLIIHFIFGVNYVLLGYLVYFENENYQKNQSLRKAAFDYNQSILIRIDYKKRLVEMEFSEFLKEAYCLLKQTISIDLDEFRNWVVEEEHLRFDEAIKQKAFLNNDVFHIRLFEQKIELTMQIKGSYLVDFTHVILAFDYTDFESLEKTMYEENHLRMELLKNLKVGVIEIEFIYEGDKIVDYKHIYINEYFVDVVSVSKKELLEKTAKDLIPNDYLDRIEIYLDARKTNKPVSFERRITRNGRYCMITAYPSFNDHMVVIYQDVTELKALNDRLAYLATHNTLNAFYNQQGLEEHISKLKPVKDAVCFYASISKINSIKAFYGIQFIDKLIQEIGKEFLIYKKEGFIVANISYHHFILVLLEPKEELIFDVIDHANRSVYKKYHIIDTEINVKQNIGFSRISQEPVNLFELITQAAVANNEASQSEHNVIVKYEESHGFALKKNINMASKLYQAIENKQIDVYYQKIVDTRTNEVRYIEALARWIDPELGFVSPDEFFELASKSNLIDYLEDYLVQLAIKKFSRYLKKDYPKAILNLNLSPAALFKTNFELLVLEKTISSGLKTDDVCIEISENTFIRNTDLCIETINKFKRYGFRIAIDDFGSKYSSLGILDQVPFDILKLDGVFATNIQSPTILDIVRTLKDIAHKGQKDIVIEKVETIEISDKFKALGIYIQQGYFYHKPEKVG</sequence>
<feature type="transmembrane region" description="Helical" evidence="1">
    <location>
        <begin position="96"/>
        <end position="115"/>
    </location>
</feature>
<feature type="transmembrane region" description="Helical" evidence="1">
    <location>
        <begin position="34"/>
        <end position="52"/>
    </location>
</feature>
<dbReference type="SMART" id="SM00052">
    <property type="entry name" value="EAL"/>
    <property type="match status" value="1"/>
</dbReference>
<keyword evidence="4" id="KW-1185">Reference proteome</keyword>
<feature type="transmembrane region" description="Helical" evidence="1">
    <location>
        <begin position="9"/>
        <end position="28"/>
    </location>
</feature>
<dbReference type="SUPFAM" id="SSF55785">
    <property type="entry name" value="PYP-like sensor domain (PAS domain)"/>
    <property type="match status" value="1"/>
</dbReference>
<dbReference type="PROSITE" id="PS50883">
    <property type="entry name" value="EAL"/>
    <property type="match status" value="1"/>
</dbReference>
<dbReference type="InterPro" id="IPR035965">
    <property type="entry name" value="PAS-like_dom_sf"/>
</dbReference>
<dbReference type="Gene3D" id="3.30.450.20">
    <property type="entry name" value="PAS domain"/>
    <property type="match status" value="1"/>
</dbReference>
<gene>
    <name evidence="3" type="ORF">BN85315070</name>
</gene>
<dbReference type="InterPro" id="IPR050706">
    <property type="entry name" value="Cyclic-di-GMP_PDE-like"/>
</dbReference>
<evidence type="ECO:0000256" key="1">
    <source>
        <dbReference type="SAM" id="Phobius"/>
    </source>
</evidence>
<evidence type="ECO:0000259" key="2">
    <source>
        <dbReference type="PROSITE" id="PS50883"/>
    </source>
</evidence>
<dbReference type="InterPro" id="IPR035919">
    <property type="entry name" value="EAL_sf"/>
</dbReference>
<dbReference type="Gene3D" id="3.30.70.270">
    <property type="match status" value="1"/>
</dbReference>
<dbReference type="SUPFAM" id="SSF141868">
    <property type="entry name" value="EAL domain-like"/>
    <property type="match status" value="1"/>
</dbReference>
<feature type="transmembrane region" description="Helical" evidence="1">
    <location>
        <begin position="64"/>
        <end position="84"/>
    </location>
</feature>
<keyword evidence="1" id="KW-1133">Transmembrane helix</keyword>
<dbReference type="Proteomes" id="UP000032737">
    <property type="component" value="Chromosome"/>
</dbReference>
<accession>U4KSC8</accession>
<evidence type="ECO:0000313" key="3">
    <source>
        <dbReference type="EMBL" id="CCV66528.1"/>
    </source>
</evidence>
<dbReference type="KEGG" id="abra:BN85315070"/>
<organism evidence="3 4">
    <name type="scientific">Acholeplasma brassicae</name>
    <dbReference type="NCBI Taxonomy" id="61635"/>
    <lineage>
        <taxon>Bacteria</taxon>
        <taxon>Bacillati</taxon>
        <taxon>Mycoplasmatota</taxon>
        <taxon>Mollicutes</taxon>
        <taxon>Acholeplasmatales</taxon>
        <taxon>Acholeplasmataceae</taxon>
        <taxon>Acholeplasma</taxon>
    </lineage>
</organism>
<dbReference type="STRING" id="61635.BN85315070"/>
<dbReference type="InterPro" id="IPR001633">
    <property type="entry name" value="EAL_dom"/>
</dbReference>
<dbReference type="HOGENOM" id="CLU_000445_93_2_14"/>
<dbReference type="EMBL" id="FO681348">
    <property type="protein sequence ID" value="CCV66528.1"/>
    <property type="molecule type" value="Genomic_DNA"/>
</dbReference>
<dbReference type="SUPFAM" id="SSF55073">
    <property type="entry name" value="Nucleotide cyclase"/>
    <property type="match status" value="1"/>
</dbReference>
<dbReference type="CDD" id="cd00130">
    <property type="entry name" value="PAS"/>
    <property type="match status" value="1"/>
</dbReference>
<name>U4KSC8_9MOLU</name>
<protein>
    <submittedName>
        <fullName evidence="3">Diguanylate phosphodiesterase</fullName>
    </submittedName>
</protein>
<dbReference type="Pfam" id="PF00563">
    <property type="entry name" value="EAL"/>
    <property type="match status" value="1"/>
</dbReference>
<dbReference type="InterPro" id="IPR000014">
    <property type="entry name" value="PAS"/>
</dbReference>
<feature type="domain" description="EAL" evidence="2">
    <location>
        <begin position="538"/>
        <end position="781"/>
    </location>
</feature>
<dbReference type="InterPro" id="IPR043128">
    <property type="entry name" value="Rev_trsase/Diguanyl_cyclase"/>
</dbReference>
<keyword evidence="1" id="KW-0472">Membrane</keyword>
<proteinExistence type="predicted"/>
<dbReference type="PANTHER" id="PTHR33121:SF79">
    <property type="entry name" value="CYCLIC DI-GMP PHOSPHODIESTERASE PDED-RELATED"/>
    <property type="match status" value="1"/>
</dbReference>
<dbReference type="InterPro" id="IPR029787">
    <property type="entry name" value="Nucleotide_cyclase"/>
</dbReference>
<evidence type="ECO:0000313" key="4">
    <source>
        <dbReference type="Proteomes" id="UP000032737"/>
    </source>
</evidence>
<dbReference type="CDD" id="cd01948">
    <property type="entry name" value="EAL"/>
    <property type="match status" value="1"/>
</dbReference>